<evidence type="ECO:0000313" key="6">
    <source>
        <dbReference type="EMBL" id="HJA70519.1"/>
    </source>
</evidence>
<dbReference type="GO" id="GO:0006302">
    <property type="term" value="P:double-strand break repair"/>
    <property type="evidence" value="ECO:0007669"/>
    <property type="project" value="TreeGrafter"/>
</dbReference>
<feature type="domain" description="DNA replication/recombination mediator RecO N-terminal" evidence="5">
    <location>
        <begin position="5"/>
        <end position="80"/>
    </location>
</feature>
<evidence type="ECO:0000256" key="1">
    <source>
        <dbReference type="ARBA" id="ARBA00022763"/>
    </source>
</evidence>
<organism evidence="6 7">
    <name type="scientific">Candidatus Lachnoclostridium stercoravium</name>
    <dbReference type="NCBI Taxonomy" id="2838633"/>
    <lineage>
        <taxon>Bacteria</taxon>
        <taxon>Bacillati</taxon>
        <taxon>Bacillota</taxon>
        <taxon>Clostridia</taxon>
        <taxon>Lachnospirales</taxon>
        <taxon>Lachnospiraceae</taxon>
    </lineage>
</organism>
<evidence type="ECO:0000313" key="7">
    <source>
        <dbReference type="Proteomes" id="UP000823900"/>
    </source>
</evidence>
<dbReference type="InterPro" id="IPR003717">
    <property type="entry name" value="RecO"/>
</dbReference>
<evidence type="ECO:0000256" key="2">
    <source>
        <dbReference type="ARBA" id="ARBA00023172"/>
    </source>
</evidence>
<dbReference type="Pfam" id="PF11967">
    <property type="entry name" value="RecO_N"/>
    <property type="match status" value="1"/>
</dbReference>
<evidence type="ECO:0000256" key="4">
    <source>
        <dbReference type="HAMAP-Rule" id="MF_00201"/>
    </source>
</evidence>
<name>A0A9D2HHB7_9FIRM</name>
<dbReference type="Gene3D" id="2.40.50.140">
    <property type="entry name" value="Nucleic acid-binding proteins"/>
    <property type="match status" value="1"/>
</dbReference>
<keyword evidence="2 4" id="KW-0233">DNA recombination</keyword>
<comment type="caution">
    <text evidence="6">The sequence shown here is derived from an EMBL/GenBank/DDBJ whole genome shotgun (WGS) entry which is preliminary data.</text>
</comment>
<dbReference type="SUPFAM" id="SSF50249">
    <property type="entry name" value="Nucleic acid-binding proteins"/>
    <property type="match status" value="1"/>
</dbReference>
<reference evidence="6" key="2">
    <citation type="submission" date="2021-04" db="EMBL/GenBank/DDBJ databases">
        <authorList>
            <person name="Gilroy R."/>
        </authorList>
    </citation>
    <scope>NUCLEOTIDE SEQUENCE</scope>
    <source>
        <strain evidence="6">CHK178-16964</strain>
    </source>
</reference>
<dbReference type="GO" id="GO:0006310">
    <property type="term" value="P:DNA recombination"/>
    <property type="evidence" value="ECO:0007669"/>
    <property type="project" value="UniProtKB-UniRule"/>
</dbReference>
<sequence>MREGVTVTGVVLKSSPSGETDRRLVVLTRERGKITVFARGARRPGSPFMAACRPFVFASFTLYEGREAYGLKGAEVAEYFDRLGQDMEASCYGSYFLEIADYYTRENVRDEPMMVLVYQSLKALLKPVFPRELVRRIFELKAMVNGGEYTERPPRQTGDSAAYAWEYVVYSPPEKLYTFTLKEDAFREFASCVEMERRRFMDKNFKSLEILESLKQMTAGSAPAKDHL</sequence>
<reference evidence="6" key="1">
    <citation type="journal article" date="2021" name="PeerJ">
        <title>Extensive microbial diversity within the chicken gut microbiome revealed by metagenomics and culture.</title>
        <authorList>
            <person name="Gilroy R."/>
            <person name="Ravi A."/>
            <person name="Getino M."/>
            <person name="Pursley I."/>
            <person name="Horton D.L."/>
            <person name="Alikhan N.F."/>
            <person name="Baker D."/>
            <person name="Gharbi K."/>
            <person name="Hall N."/>
            <person name="Watson M."/>
            <person name="Adriaenssens E.M."/>
            <person name="Foster-Nyarko E."/>
            <person name="Jarju S."/>
            <person name="Secka A."/>
            <person name="Antonio M."/>
            <person name="Oren A."/>
            <person name="Chaudhuri R.R."/>
            <person name="La Ragione R."/>
            <person name="Hildebrand F."/>
            <person name="Pallen M.J."/>
        </authorList>
    </citation>
    <scope>NUCLEOTIDE SEQUENCE</scope>
    <source>
        <strain evidence="6">CHK178-16964</strain>
    </source>
</reference>
<evidence type="ECO:0000259" key="5">
    <source>
        <dbReference type="Pfam" id="PF11967"/>
    </source>
</evidence>
<comment type="function">
    <text evidence="4">Involved in DNA repair and RecF pathway recombination.</text>
</comment>
<keyword evidence="1 4" id="KW-0227">DNA damage</keyword>
<dbReference type="HAMAP" id="MF_00201">
    <property type="entry name" value="RecO"/>
    <property type="match status" value="1"/>
</dbReference>
<comment type="similarity">
    <text evidence="4">Belongs to the RecO family.</text>
</comment>
<dbReference type="GO" id="GO:0043590">
    <property type="term" value="C:bacterial nucleoid"/>
    <property type="evidence" value="ECO:0007669"/>
    <property type="project" value="TreeGrafter"/>
</dbReference>
<dbReference type="Pfam" id="PF02565">
    <property type="entry name" value="RecO_C"/>
    <property type="match status" value="1"/>
</dbReference>
<accession>A0A9D2HHB7</accession>
<dbReference type="Proteomes" id="UP000823900">
    <property type="component" value="Unassembled WGS sequence"/>
</dbReference>
<keyword evidence="3 4" id="KW-0234">DNA repair</keyword>
<dbReference type="AlphaFoldDB" id="A0A9D2HHB7"/>
<proteinExistence type="inferred from homology"/>
<dbReference type="NCBIfam" id="TIGR00613">
    <property type="entry name" value="reco"/>
    <property type="match status" value="1"/>
</dbReference>
<evidence type="ECO:0000256" key="3">
    <source>
        <dbReference type="ARBA" id="ARBA00023204"/>
    </source>
</evidence>
<dbReference type="EMBL" id="DWZA01000026">
    <property type="protein sequence ID" value="HJA70519.1"/>
    <property type="molecule type" value="Genomic_DNA"/>
</dbReference>
<dbReference type="InterPro" id="IPR012340">
    <property type="entry name" value="NA-bd_OB-fold"/>
</dbReference>
<dbReference type="PANTHER" id="PTHR33991">
    <property type="entry name" value="DNA REPAIR PROTEIN RECO"/>
    <property type="match status" value="1"/>
</dbReference>
<dbReference type="SUPFAM" id="SSF57863">
    <property type="entry name" value="ArfGap/RecO-like zinc finger"/>
    <property type="match status" value="1"/>
</dbReference>
<gene>
    <name evidence="4 6" type="primary">recO</name>
    <name evidence="6" type="ORF">IAA07_02930</name>
</gene>
<dbReference type="InterPro" id="IPR037278">
    <property type="entry name" value="ARFGAP/RecO"/>
</dbReference>
<dbReference type="PANTHER" id="PTHR33991:SF1">
    <property type="entry name" value="DNA REPAIR PROTEIN RECO"/>
    <property type="match status" value="1"/>
</dbReference>
<protein>
    <recommendedName>
        <fullName evidence="4">DNA repair protein RecO</fullName>
    </recommendedName>
    <alternativeName>
        <fullName evidence="4">Recombination protein O</fullName>
    </alternativeName>
</protein>
<dbReference type="InterPro" id="IPR022572">
    <property type="entry name" value="DNA_rep/recomb_RecO_N"/>
</dbReference>